<dbReference type="InterPro" id="IPR043153">
    <property type="entry name" value="DENN_C"/>
</dbReference>
<feature type="region of interest" description="Disordered" evidence="1">
    <location>
        <begin position="283"/>
        <end position="313"/>
    </location>
</feature>
<dbReference type="SMART" id="SM00799">
    <property type="entry name" value="DENN"/>
    <property type="match status" value="1"/>
</dbReference>
<dbReference type="Pfam" id="PF01927">
    <property type="entry name" value="Mut7-C"/>
    <property type="match status" value="1"/>
</dbReference>
<evidence type="ECO:0000256" key="1">
    <source>
        <dbReference type="SAM" id="MobiDB-lite"/>
    </source>
</evidence>
<name>A0A3R6YAG4_APHAT</name>
<dbReference type="PANTHER" id="PTHR15288">
    <property type="entry name" value="DENN DOMAIN-CONTAINING PROTEIN 2"/>
    <property type="match status" value="1"/>
</dbReference>
<sequence length="999" mass="108098">MLRGNIPDTTALLTPTLPSFDLDYDDDDESTDEDVATASNPSHSRRHVNRPVTLTLDDDPPLQVRPARSSTIDSGSRPHMSSLLHPHHLRGGDDKEHNRMIRMLYSRSIVGQVHVDAHSRRLHDLVQSMTCFQTKKDRVFEHFVVTGLLTSSSSGLERATAADGNDDRSCGYKPKVLFQYPPPSIHPINEQAVSGFCFPVGVPAFTCSGKDAVAVQGHLVSQWTLDGPSTLRQLLDPHNAQCYTFRLTGSKGEALYGFCAAILMDAAEPPILIDQSNGTAHVATQEQRVDAPLTRPVHPSTPPASPTKKKPIPTSLSATTFHSLAGILASPVTAKSDDDRGITLITPRCYCITSKYPLYKLHFQVVLTQRVLGLTLRERDESVHHPSRGIKPRDATLLNAIATKQKTSGVVAIAETRDGARTPPKTPPSPPTTAQSPPRRRLVRSHSWTANFTRPKQKQPLGTPSGCRPTTSIVVHACSAAASAAGIEPDDIVRAVNGFPLDHMTFVDVVHLLESSKRPLKLGLRRRLPATKPPSAPPTSPGAKDSSSSSSAVLDVRQTPLSYMHVDPKWMMYVAPAEVPRHATATDNWTVAVLLRLVGAPTVVKLVSCLLLEKQVAIVSDSTAKLSVVSTALLVLLRPFQWQSTFIPILPANLLEFLHSPVPYLVGVHSVVVTMEDWPDVCFVHVDADSMQCPYSSLLLSFPRANDLTKLLHDASAVLRAMPSRPGQPWHDLTEAEQNVLGLLLPQASAVLTAICGDLAALDMPPPPPVHAAAPHVAVLHQGHRLDLACVAKAAGVSRRKVRFATPQECVQVFGYAPGTVPPIAHKAPDTCIWVDSQLPHGVPLVLGGGGPNTVLKCSLSTLLRLAPHAQVAVLTINSSASDTKTRPIESSSPKFLADSMLGRVAKWLRMTGVDILHWDISVNSNKHDMLALATGDGRIVLTRDRKLAQQRAAFACYVVASDHVEAQFQEVAESAGILHVDIGYGNAEPSNENDTLKM</sequence>
<dbReference type="GO" id="GO:0002161">
    <property type="term" value="F:aminoacyl-tRNA deacylase activity"/>
    <property type="evidence" value="ECO:0007669"/>
    <property type="project" value="InterPro"/>
</dbReference>
<dbReference type="VEuPathDB" id="FungiDB:H257_06177"/>
<dbReference type="AlphaFoldDB" id="A0A3R6YAG4"/>
<feature type="region of interest" description="Disordered" evidence="1">
    <location>
        <begin position="523"/>
        <end position="553"/>
    </location>
</feature>
<feature type="compositionally biased region" description="Acidic residues" evidence="1">
    <location>
        <begin position="22"/>
        <end position="35"/>
    </location>
</feature>
<dbReference type="InterPro" id="IPR051942">
    <property type="entry name" value="DENN_domain_containing_2"/>
</dbReference>
<dbReference type="SMART" id="SM00228">
    <property type="entry name" value="PDZ"/>
    <property type="match status" value="1"/>
</dbReference>
<dbReference type="InterPro" id="IPR037516">
    <property type="entry name" value="Tripartite_DENN"/>
</dbReference>
<evidence type="ECO:0000313" key="4">
    <source>
        <dbReference type="EMBL" id="RHZ40996.1"/>
    </source>
</evidence>
<dbReference type="InterPro" id="IPR002782">
    <property type="entry name" value="Mut7-C_RNAse_dom"/>
</dbReference>
<dbReference type="VEuPathDB" id="FungiDB:H257_12906"/>
<dbReference type="Gene3D" id="2.30.42.10">
    <property type="match status" value="1"/>
</dbReference>
<dbReference type="PROSITE" id="PS50211">
    <property type="entry name" value="DENN"/>
    <property type="match status" value="1"/>
</dbReference>
<dbReference type="SUPFAM" id="SSF50156">
    <property type="entry name" value="PDZ domain-like"/>
    <property type="match status" value="1"/>
</dbReference>
<dbReference type="InterPro" id="IPR001478">
    <property type="entry name" value="PDZ"/>
</dbReference>
<evidence type="ECO:0000259" key="2">
    <source>
        <dbReference type="PROSITE" id="PS50106"/>
    </source>
</evidence>
<dbReference type="InterPro" id="IPR005113">
    <property type="entry name" value="uDENN_dom"/>
</dbReference>
<dbReference type="InterPro" id="IPR036754">
    <property type="entry name" value="YbaK/aa-tRNA-synt-asso_dom_sf"/>
</dbReference>
<dbReference type="Gene3D" id="3.40.50.11500">
    <property type="match status" value="1"/>
</dbReference>
<feature type="region of interest" description="Disordered" evidence="1">
    <location>
        <begin position="1"/>
        <end position="92"/>
    </location>
</feature>
<dbReference type="Gene3D" id="3.30.450.200">
    <property type="match status" value="1"/>
</dbReference>
<dbReference type="Pfam" id="PF03456">
    <property type="entry name" value="uDENN"/>
    <property type="match status" value="1"/>
</dbReference>
<evidence type="ECO:0000259" key="3">
    <source>
        <dbReference type="PROSITE" id="PS50211"/>
    </source>
</evidence>
<feature type="compositionally biased region" description="Low complexity" evidence="1">
    <location>
        <begin position="7"/>
        <end position="18"/>
    </location>
</feature>
<comment type="caution">
    <text evidence="4">The sequence shown here is derived from an EMBL/GenBank/DDBJ whole genome shotgun (WGS) entry which is preliminary data.</text>
</comment>
<dbReference type="SUPFAM" id="SSF55826">
    <property type="entry name" value="YbaK/ProRS associated domain"/>
    <property type="match status" value="1"/>
</dbReference>
<reference evidence="4 5" key="1">
    <citation type="submission" date="2018-08" db="EMBL/GenBank/DDBJ databases">
        <title>Aphanomyces genome sequencing and annotation.</title>
        <authorList>
            <person name="Minardi D."/>
            <person name="Oidtmann B."/>
            <person name="Van Der Giezen M."/>
            <person name="Studholme D.J."/>
        </authorList>
    </citation>
    <scope>NUCLEOTIDE SEQUENCE [LARGE SCALE GENOMIC DNA]</scope>
    <source>
        <strain evidence="4 5">FDL457</strain>
    </source>
</reference>
<protein>
    <recommendedName>
        <fullName evidence="6">UDENN domain-containing protein</fullName>
    </recommendedName>
</protein>
<feature type="compositionally biased region" description="Pro residues" evidence="1">
    <location>
        <begin position="531"/>
        <end position="540"/>
    </location>
</feature>
<dbReference type="PROSITE" id="PS50106">
    <property type="entry name" value="PDZ"/>
    <property type="match status" value="1"/>
</dbReference>
<dbReference type="InterPro" id="IPR036034">
    <property type="entry name" value="PDZ_sf"/>
</dbReference>
<dbReference type="SMART" id="SM00800">
    <property type="entry name" value="uDENN"/>
    <property type="match status" value="1"/>
</dbReference>
<dbReference type="Gene3D" id="3.90.960.10">
    <property type="entry name" value="YbaK/aminoacyl-tRNA synthetase-associated domain"/>
    <property type="match status" value="1"/>
</dbReference>
<dbReference type="Pfam" id="PF02141">
    <property type="entry name" value="DENN"/>
    <property type="match status" value="1"/>
</dbReference>
<dbReference type="Proteomes" id="UP000286510">
    <property type="component" value="Unassembled WGS sequence"/>
</dbReference>
<gene>
    <name evidence="4" type="ORF">DYB26_002250</name>
</gene>
<feature type="domain" description="UDENN" evidence="3">
    <location>
        <begin position="157"/>
        <end position="826"/>
    </location>
</feature>
<feature type="region of interest" description="Disordered" evidence="1">
    <location>
        <begin position="415"/>
        <end position="467"/>
    </location>
</feature>
<evidence type="ECO:0008006" key="6">
    <source>
        <dbReference type="Google" id="ProtNLM"/>
    </source>
</evidence>
<organism evidence="4 5">
    <name type="scientific">Aphanomyces astaci</name>
    <name type="common">Crayfish plague agent</name>
    <dbReference type="NCBI Taxonomy" id="112090"/>
    <lineage>
        <taxon>Eukaryota</taxon>
        <taxon>Sar</taxon>
        <taxon>Stramenopiles</taxon>
        <taxon>Oomycota</taxon>
        <taxon>Saprolegniomycetes</taxon>
        <taxon>Saprolegniales</taxon>
        <taxon>Verrucalvaceae</taxon>
        <taxon>Aphanomyces</taxon>
    </lineage>
</organism>
<proteinExistence type="predicted"/>
<accession>A0A3R6YAG4</accession>
<dbReference type="InterPro" id="IPR001194">
    <property type="entry name" value="cDENN_dom"/>
</dbReference>
<feature type="domain" description="PDZ" evidence="2">
    <location>
        <begin position="479"/>
        <end position="528"/>
    </location>
</feature>
<dbReference type="Pfam" id="PF04073">
    <property type="entry name" value="tRNA_edit"/>
    <property type="match status" value="1"/>
</dbReference>
<evidence type="ECO:0000313" key="5">
    <source>
        <dbReference type="Proteomes" id="UP000286510"/>
    </source>
</evidence>
<dbReference type="InterPro" id="IPR007214">
    <property type="entry name" value="YbaK/aa-tRNA-synth-assoc-dom"/>
</dbReference>
<dbReference type="PANTHER" id="PTHR15288:SF0">
    <property type="entry name" value="UDENN DOMAIN-CONTAINING PROTEIN"/>
    <property type="match status" value="1"/>
</dbReference>
<dbReference type="EMBL" id="QUTF01005808">
    <property type="protein sequence ID" value="RHZ40996.1"/>
    <property type="molecule type" value="Genomic_DNA"/>
</dbReference>